<evidence type="ECO:0000313" key="3">
    <source>
        <dbReference type="Proteomes" id="UP001201812"/>
    </source>
</evidence>
<sequence>MRMDPESDVRFAFSTIENSRRRRDKKWGRKWSGMAKTARVRPTVIRETDIEFCRGFWNLSELPDVKHFCPSLAVCEKSEIPLVGAIAIDSSGQDLIYISPPNAHGISEPIPIKILDVAMRKAEQKPNLPIKDQLSPNLVTHCHGGG</sequence>
<dbReference type="Proteomes" id="UP001201812">
    <property type="component" value="Unassembled WGS sequence"/>
</dbReference>
<dbReference type="GO" id="GO:0016298">
    <property type="term" value="F:lipase activity"/>
    <property type="evidence" value="ECO:0007669"/>
    <property type="project" value="InterPro"/>
</dbReference>
<gene>
    <name evidence="2" type="ORF">DdX_12540</name>
</gene>
<name>A0AAD4MXG2_9BILA</name>
<feature type="domain" description="Hormone-sensitive lipase N-terminal" evidence="1">
    <location>
        <begin position="43"/>
        <end position="121"/>
    </location>
</feature>
<dbReference type="Pfam" id="PF06350">
    <property type="entry name" value="HSL_N"/>
    <property type="match status" value="1"/>
</dbReference>
<dbReference type="AlphaFoldDB" id="A0AAD4MXG2"/>
<evidence type="ECO:0000259" key="1">
    <source>
        <dbReference type="Pfam" id="PF06350"/>
    </source>
</evidence>
<comment type="caution">
    <text evidence="2">The sequence shown here is derived from an EMBL/GenBank/DDBJ whole genome shotgun (WGS) entry which is preliminary data.</text>
</comment>
<dbReference type="InterPro" id="IPR010468">
    <property type="entry name" value="HSL_N"/>
</dbReference>
<dbReference type="GO" id="GO:0016042">
    <property type="term" value="P:lipid catabolic process"/>
    <property type="evidence" value="ECO:0007669"/>
    <property type="project" value="InterPro"/>
</dbReference>
<evidence type="ECO:0000313" key="2">
    <source>
        <dbReference type="EMBL" id="KAI1707164.1"/>
    </source>
</evidence>
<accession>A0AAD4MXG2</accession>
<protein>
    <recommendedName>
        <fullName evidence="1">Hormone-sensitive lipase N-terminal domain-containing protein</fullName>
    </recommendedName>
</protein>
<dbReference type="GO" id="GO:0008203">
    <property type="term" value="P:cholesterol metabolic process"/>
    <property type="evidence" value="ECO:0007669"/>
    <property type="project" value="InterPro"/>
</dbReference>
<dbReference type="EMBL" id="JAKKPZ010000042">
    <property type="protein sequence ID" value="KAI1707164.1"/>
    <property type="molecule type" value="Genomic_DNA"/>
</dbReference>
<organism evidence="2 3">
    <name type="scientific">Ditylenchus destructor</name>
    <dbReference type="NCBI Taxonomy" id="166010"/>
    <lineage>
        <taxon>Eukaryota</taxon>
        <taxon>Metazoa</taxon>
        <taxon>Ecdysozoa</taxon>
        <taxon>Nematoda</taxon>
        <taxon>Chromadorea</taxon>
        <taxon>Rhabditida</taxon>
        <taxon>Tylenchina</taxon>
        <taxon>Tylenchomorpha</taxon>
        <taxon>Sphaerularioidea</taxon>
        <taxon>Anguinidae</taxon>
        <taxon>Anguininae</taxon>
        <taxon>Ditylenchus</taxon>
    </lineage>
</organism>
<keyword evidence="3" id="KW-1185">Reference proteome</keyword>
<reference evidence="2" key="1">
    <citation type="submission" date="2022-01" db="EMBL/GenBank/DDBJ databases">
        <title>Genome Sequence Resource for Two Populations of Ditylenchus destructor, the Migratory Endoparasitic Phytonematode.</title>
        <authorList>
            <person name="Zhang H."/>
            <person name="Lin R."/>
            <person name="Xie B."/>
        </authorList>
    </citation>
    <scope>NUCLEOTIDE SEQUENCE</scope>
    <source>
        <strain evidence="2">BazhouSP</strain>
    </source>
</reference>
<proteinExistence type="predicted"/>